<evidence type="ECO:0000256" key="2">
    <source>
        <dbReference type="ARBA" id="ARBA00007613"/>
    </source>
</evidence>
<keyword evidence="4" id="KW-1134">Transmembrane beta strand</keyword>
<evidence type="ECO:0000256" key="7">
    <source>
        <dbReference type="ARBA" id="ARBA00023237"/>
    </source>
</evidence>
<name>A0A1I7J7L0_9BURK</name>
<dbReference type="SUPFAM" id="SSF56954">
    <property type="entry name" value="Outer membrane efflux proteins (OEP)"/>
    <property type="match status" value="1"/>
</dbReference>
<accession>A0A1I7J7L0</accession>
<dbReference type="GO" id="GO:1990281">
    <property type="term" value="C:efflux pump complex"/>
    <property type="evidence" value="ECO:0007669"/>
    <property type="project" value="TreeGrafter"/>
</dbReference>
<dbReference type="GO" id="GO:0015562">
    <property type="term" value="F:efflux transmembrane transporter activity"/>
    <property type="evidence" value="ECO:0007669"/>
    <property type="project" value="InterPro"/>
</dbReference>
<proteinExistence type="inferred from homology"/>
<dbReference type="GO" id="GO:0009279">
    <property type="term" value="C:cell outer membrane"/>
    <property type="evidence" value="ECO:0007669"/>
    <property type="project" value="UniProtKB-SubCell"/>
</dbReference>
<keyword evidence="8" id="KW-0175">Coiled coil</keyword>
<feature type="coiled-coil region" evidence="8">
    <location>
        <begin position="395"/>
        <end position="422"/>
    </location>
</feature>
<dbReference type="Proteomes" id="UP000183656">
    <property type="component" value="Unassembled WGS sequence"/>
</dbReference>
<evidence type="ECO:0000313" key="12">
    <source>
        <dbReference type="Proteomes" id="UP000183656"/>
    </source>
</evidence>
<dbReference type="Pfam" id="PF02321">
    <property type="entry name" value="OEP"/>
    <property type="match status" value="1"/>
</dbReference>
<keyword evidence="6" id="KW-0472">Membrane</keyword>
<evidence type="ECO:0000256" key="10">
    <source>
        <dbReference type="SAM" id="SignalP"/>
    </source>
</evidence>
<organism evidence="11 12">
    <name type="scientific">Paenacidovorax caeni</name>
    <dbReference type="NCBI Taxonomy" id="343013"/>
    <lineage>
        <taxon>Bacteria</taxon>
        <taxon>Pseudomonadati</taxon>
        <taxon>Pseudomonadota</taxon>
        <taxon>Betaproteobacteria</taxon>
        <taxon>Burkholderiales</taxon>
        <taxon>Comamonadaceae</taxon>
        <taxon>Paenacidovorax</taxon>
    </lineage>
</organism>
<gene>
    <name evidence="11" type="ORF">SAMN04489707_102315</name>
</gene>
<feature type="compositionally biased region" description="Pro residues" evidence="9">
    <location>
        <begin position="231"/>
        <end position="245"/>
    </location>
</feature>
<dbReference type="STRING" id="343013.SAMN04489707_102315"/>
<evidence type="ECO:0000313" key="11">
    <source>
        <dbReference type="EMBL" id="SFU81124.1"/>
    </source>
</evidence>
<evidence type="ECO:0000256" key="4">
    <source>
        <dbReference type="ARBA" id="ARBA00022452"/>
    </source>
</evidence>
<feature type="signal peptide" evidence="10">
    <location>
        <begin position="1"/>
        <end position="30"/>
    </location>
</feature>
<dbReference type="Gene3D" id="1.20.1600.10">
    <property type="entry name" value="Outer membrane efflux proteins (OEP)"/>
    <property type="match status" value="1"/>
</dbReference>
<dbReference type="EMBL" id="FPBX01000023">
    <property type="protein sequence ID" value="SFU81124.1"/>
    <property type="molecule type" value="Genomic_DNA"/>
</dbReference>
<feature type="coiled-coil region" evidence="8">
    <location>
        <begin position="329"/>
        <end position="363"/>
    </location>
</feature>
<keyword evidence="5" id="KW-0812">Transmembrane</keyword>
<dbReference type="GO" id="GO:0015288">
    <property type="term" value="F:porin activity"/>
    <property type="evidence" value="ECO:0007669"/>
    <property type="project" value="TreeGrafter"/>
</dbReference>
<feature type="region of interest" description="Disordered" evidence="9">
    <location>
        <begin position="231"/>
        <end position="250"/>
    </location>
</feature>
<dbReference type="OrthoDB" id="8558511at2"/>
<keyword evidence="3" id="KW-0813">Transport</keyword>
<evidence type="ECO:0000256" key="3">
    <source>
        <dbReference type="ARBA" id="ARBA00022448"/>
    </source>
</evidence>
<keyword evidence="10" id="KW-0732">Signal</keyword>
<dbReference type="PANTHER" id="PTHR30026:SF20">
    <property type="entry name" value="OUTER MEMBRANE PROTEIN TOLC"/>
    <property type="match status" value="1"/>
</dbReference>
<evidence type="ECO:0000256" key="5">
    <source>
        <dbReference type="ARBA" id="ARBA00022692"/>
    </source>
</evidence>
<keyword evidence="7" id="KW-0998">Cell outer membrane</keyword>
<protein>
    <submittedName>
        <fullName evidence="11">Outer membrane protein, cobalt-zinc-cadmium efflux system</fullName>
    </submittedName>
</protein>
<dbReference type="AlphaFoldDB" id="A0A1I7J7L0"/>
<dbReference type="PANTHER" id="PTHR30026">
    <property type="entry name" value="OUTER MEMBRANE PROTEIN TOLC"/>
    <property type="match status" value="1"/>
</dbReference>
<keyword evidence="12" id="KW-1185">Reference proteome</keyword>
<evidence type="ECO:0000256" key="8">
    <source>
        <dbReference type="SAM" id="Coils"/>
    </source>
</evidence>
<feature type="chain" id="PRO_5010325981" evidence="10">
    <location>
        <begin position="31"/>
        <end position="432"/>
    </location>
</feature>
<evidence type="ECO:0000256" key="1">
    <source>
        <dbReference type="ARBA" id="ARBA00004442"/>
    </source>
</evidence>
<sequence length="432" mass="45753">MLYHRTLFFRPLTGGLAWACAWALTAGAPAAVAQTALAPAVSAAPDLPALFAQAWQRQPEAQALQLRQQAAQAERDSADAWTPEPAALELQAKTDRIGSRQGAREATVGVALPLWLPGERARKAALGDAALAAAQSRTQAAQLELAARVRDAWWGWQRARSDLAQAQSQLASAQALAADVARRYQAGDMARAEHFQAEAGVAQAQALLAETQGASDAAQLVLQALVGAPVPPPPDAAARPEPSPAPSLAQPLPVPEAHPALADWLQQARVARRQAELVAVQGRANPELSLSAARERGTADERYQQSITLGVRLPLGAGVRAQAREAAALAQALELETRAERERERLAADIQAAQARARAATAQHEAMARHAELARATRGFVAKAFALGEADWPTRLRVEQDAAQAERQLARARIEAAAALSALRQALGLLPQ</sequence>
<reference evidence="11 12" key="1">
    <citation type="submission" date="2016-10" db="EMBL/GenBank/DDBJ databases">
        <authorList>
            <person name="de Groot N.N."/>
        </authorList>
    </citation>
    <scope>NUCLEOTIDE SEQUENCE [LARGE SCALE GENOMIC DNA]</scope>
    <source>
        <strain evidence="11 12">R-24608</strain>
    </source>
</reference>
<evidence type="ECO:0000256" key="9">
    <source>
        <dbReference type="SAM" id="MobiDB-lite"/>
    </source>
</evidence>
<dbReference type="InterPro" id="IPR003423">
    <property type="entry name" value="OMP_efflux"/>
</dbReference>
<comment type="subcellular location">
    <subcellularLocation>
        <location evidence="1">Cell outer membrane</location>
    </subcellularLocation>
</comment>
<dbReference type="InterPro" id="IPR051906">
    <property type="entry name" value="TolC-like"/>
</dbReference>
<comment type="similarity">
    <text evidence="2">Belongs to the outer membrane factor (OMF) (TC 1.B.17) family.</text>
</comment>
<evidence type="ECO:0000256" key="6">
    <source>
        <dbReference type="ARBA" id="ARBA00023136"/>
    </source>
</evidence>